<protein>
    <submittedName>
        <fullName evidence="2">DUF2384 domain-containing protein</fullName>
    </submittedName>
</protein>
<reference evidence="2 3" key="1">
    <citation type="submission" date="2019-09" db="EMBL/GenBank/DDBJ databases">
        <authorList>
            <person name="Kritzky A."/>
            <person name="Schelkanova E.Y."/>
            <person name="Alkhova Z.V."/>
            <person name="Smirnova N.I."/>
        </authorList>
    </citation>
    <scope>NUCLEOTIDE SEQUENCE [LARGE SCALE GENOMIC DNA]</scope>
    <source>
        <strain evidence="2 3">M1526</strain>
    </source>
</reference>
<gene>
    <name evidence="2" type="ORF">F0M16_08225</name>
</gene>
<dbReference type="AlphaFoldDB" id="A0A5Q6PKY1"/>
<dbReference type="Pfam" id="PF09722">
    <property type="entry name" value="Xre_MbcA_ParS_C"/>
    <property type="match status" value="1"/>
</dbReference>
<evidence type="ECO:0000313" key="2">
    <source>
        <dbReference type="EMBL" id="KAA1255290.1"/>
    </source>
</evidence>
<dbReference type="InterPro" id="IPR024467">
    <property type="entry name" value="Xre/MbcA/ParS-like_toxin-bd"/>
</dbReference>
<accession>A0A5Q6PKY1</accession>
<evidence type="ECO:0000259" key="1">
    <source>
        <dbReference type="Pfam" id="PF09722"/>
    </source>
</evidence>
<name>A0A5Q6PKY1_VIBCL</name>
<proteinExistence type="predicted"/>
<dbReference type="Proteomes" id="UP000323225">
    <property type="component" value="Unassembled WGS sequence"/>
</dbReference>
<evidence type="ECO:0000313" key="3">
    <source>
        <dbReference type="Proteomes" id="UP000323225"/>
    </source>
</evidence>
<feature type="domain" description="Antitoxin Xre/MbcA/ParS-like toxin-binding" evidence="1">
    <location>
        <begin position="40"/>
        <end position="88"/>
    </location>
</feature>
<organism evidence="2 3">
    <name type="scientific">Vibrio cholerae</name>
    <dbReference type="NCBI Taxonomy" id="666"/>
    <lineage>
        <taxon>Bacteria</taxon>
        <taxon>Pseudomonadati</taxon>
        <taxon>Pseudomonadota</taxon>
        <taxon>Gammaproteobacteria</taxon>
        <taxon>Vibrionales</taxon>
        <taxon>Vibrionaceae</taxon>
        <taxon>Vibrio</taxon>
    </lineage>
</organism>
<sequence length="93" mass="10600">MLAKTLSVSQTNLSNQYRKKELDKTQSEATVEFLHIWSELMILFGDDTELVKEWLVGKKRPLCGKAPVDLMDIAVGRKAVLEMIDRIKMGDFS</sequence>
<comment type="caution">
    <text evidence="2">The sequence shown here is derived from an EMBL/GenBank/DDBJ whole genome shotgun (WGS) entry which is preliminary data.</text>
</comment>
<dbReference type="EMBL" id="VUAA01000007">
    <property type="protein sequence ID" value="KAA1255290.1"/>
    <property type="molecule type" value="Genomic_DNA"/>
</dbReference>